<dbReference type="AlphaFoldDB" id="A0A317FD82"/>
<reference evidence="3" key="1">
    <citation type="submission" date="2018-05" db="EMBL/GenBank/DDBJ databases">
        <authorList>
            <person name="Du Z."/>
            <person name="Wang X."/>
        </authorList>
    </citation>
    <scope>NUCLEOTIDE SEQUENCE [LARGE SCALE GENOMIC DNA]</scope>
    <source>
        <strain evidence="3">CQN31</strain>
    </source>
</reference>
<dbReference type="Gene3D" id="3.40.50.1820">
    <property type="entry name" value="alpha/beta hydrolase"/>
    <property type="match status" value="1"/>
</dbReference>
<evidence type="ECO:0000313" key="3">
    <source>
        <dbReference type="Proteomes" id="UP000245765"/>
    </source>
</evidence>
<dbReference type="InterPro" id="IPR029058">
    <property type="entry name" value="AB_hydrolase_fold"/>
</dbReference>
<dbReference type="OrthoDB" id="9799612at2"/>
<name>A0A317FD82_9PROT</name>
<comment type="caution">
    <text evidence="2">The sequence shown here is derived from an EMBL/GenBank/DDBJ whole genome shotgun (WGS) entry which is preliminary data.</text>
</comment>
<dbReference type="SUPFAM" id="SSF53474">
    <property type="entry name" value="alpha/beta-Hydrolases"/>
    <property type="match status" value="1"/>
</dbReference>
<dbReference type="InterPro" id="IPR050471">
    <property type="entry name" value="AB_hydrolase"/>
</dbReference>
<dbReference type="PANTHER" id="PTHR43433:SF5">
    <property type="entry name" value="AB HYDROLASE-1 DOMAIN-CONTAINING PROTEIN"/>
    <property type="match status" value="1"/>
</dbReference>
<dbReference type="Pfam" id="PF00561">
    <property type="entry name" value="Abhydrolase_1"/>
    <property type="match status" value="1"/>
</dbReference>
<evidence type="ECO:0000313" key="2">
    <source>
        <dbReference type="EMBL" id="PWS37041.1"/>
    </source>
</evidence>
<feature type="domain" description="AB hydrolase-1" evidence="1">
    <location>
        <begin position="27"/>
        <end position="238"/>
    </location>
</feature>
<keyword evidence="3" id="KW-1185">Reference proteome</keyword>
<dbReference type="Proteomes" id="UP000245765">
    <property type="component" value="Unassembled WGS sequence"/>
</dbReference>
<protein>
    <recommendedName>
        <fullName evidence="1">AB hydrolase-1 domain-containing protein</fullName>
    </recommendedName>
</protein>
<organism evidence="2 3">
    <name type="scientific">Falsiroseomonas bella</name>
    <dbReference type="NCBI Taxonomy" id="2184016"/>
    <lineage>
        <taxon>Bacteria</taxon>
        <taxon>Pseudomonadati</taxon>
        <taxon>Pseudomonadota</taxon>
        <taxon>Alphaproteobacteria</taxon>
        <taxon>Acetobacterales</taxon>
        <taxon>Roseomonadaceae</taxon>
        <taxon>Falsiroseomonas</taxon>
    </lineage>
</organism>
<dbReference type="InterPro" id="IPR000073">
    <property type="entry name" value="AB_hydrolase_1"/>
</dbReference>
<dbReference type="PRINTS" id="PR00111">
    <property type="entry name" value="ABHYDROLASE"/>
</dbReference>
<accession>A0A317FD82</accession>
<sequence>MRLLRRFADLEFGQVLYREAGEGGAAPLVMLHGAAADGASLAALALSLARTRRVILPDLPGCGASDPLPIEAPEIADFADALIGLLDALGIVRCDVHGAHLGARIATDLALRHPARVRCVILDGAGFYDDAARARMLAQVAPEIVPDAEGRYLQDAHAMCRDYFRYFPWFARDEAHRRDGPEPKPEAVHAKLMEVLRNGRTYRRAYHAALRFRMEDALPRLRHPVLLAAARGDNVFPQGARAAVLLPGAATAETPGAATPAAAAETAAIFAAFLDGMASRGGDKE</sequence>
<proteinExistence type="predicted"/>
<evidence type="ECO:0000259" key="1">
    <source>
        <dbReference type="Pfam" id="PF00561"/>
    </source>
</evidence>
<dbReference type="EMBL" id="QGNA01000002">
    <property type="protein sequence ID" value="PWS37041.1"/>
    <property type="molecule type" value="Genomic_DNA"/>
</dbReference>
<gene>
    <name evidence="2" type="ORF">DFH01_09190</name>
</gene>
<dbReference type="RefSeq" id="WP_109870152.1">
    <property type="nucleotide sequence ID" value="NZ_QGNA01000002.1"/>
</dbReference>
<dbReference type="PANTHER" id="PTHR43433">
    <property type="entry name" value="HYDROLASE, ALPHA/BETA FOLD FAMILY PROTEIN"/>
    <property type="match status" value="1"/>
</dbReference>